<evidence type="ECO:0000313" key="1">
    <source>
        <dbReference type="EMBL" id="MCV2884933.1"/>
    </source>
</evidence>
<dbReference type="InterPro" id="IPR036770">
    <property type="entry name" value="Ankyrin_rpt-contain_sf"/>
</dbReference>
<comment type="caution">
    <text evidence="1">The sequence shown here is derived from an EMBL/GenBank/DDBJ whole genome shotgun (WGS) entry which is preliminary data.</text>
</comment>
<evidence type="ECO:0000313" key="2">
    <source>
        <dbReference type="Proteomes" id="UP001652504"/>
    </source>
</evidence>
<proteinExistence type="predicted"/>
<dbReference type="Proteomes" id="UP001652504">
    <property type="component" value="Unassembled WGS sequence"/>
</dbReference>
<reference evidence="1 2" key="1">
    <citation type="submission" date="2022-10" db="EMBL/GenBank/DDBJ databases">
        <title>Aestuariibacter sp. AA17 isolated from Montipora capitata coral fragment.</title>
        <authorList>
            <person name="Emsley S.A."/>
            <person name="Pfannmuller K.M."/>
            <person name="Loughran R.M."/>
            <person name="Shlafstein M."/>
            <person name="Papke E."/>
            <person name="Saw J.H."/>
            <person name="Ushijima B."/>
            <person name="Videau P."/>
        </authorList>
    </citation>
    <scope>NUCLEOTIDE SEQUENCE [LARGE SCALE GENOMIC DNA]</scope>
    <source>
        <strain evidence="1 2">AA17</strain>
    </source>
</reference>
<sequence>MKSFILMVVMVALGMFAAYLAGFFEPSTKDVTTQSKLVSKAEQVDERQKSISNDLYLPVVEKNTNIAIKPTHEYQELESGVHSSNSTPRHPLNLDSLSNKEKEDVQKMMPSLIQLTKNASNKDWNAFMEAADAVSLMDQQLLDLALQQALIHDAPIKTIKQLLDKGATFVAQSVAVLAITDNVALLKALIPLGLDIHAIDIEFNNGVTHALKTQASRGVFDYLISHGVNVQIEQTSQDSLFYALTLCKTDSDCMYYISTLVNNGAKFTHQHSALLNEIQQENIPVYNQLVGQGIIDI</sequence>
<keyword evidence="2" id="KW-1185">Reference proteome</keyword>
<evidence type="ECO:0008006" key="3">
    <source>
        <dbReference type="Google" id="ProtNLM"/>
    </source>
</evidence>
<accession>A0ABT3A8C0</accession>
<dbReference type="SUPFAM" id="SSF48403">
    <property type="entry name" value="Ankyrin repeat"/>
    <property type="match status" value="1"/>
</dbReference>
<dbReference type="Gene3D" id="1.25.40.20">
    <property type="entry name" value="Ankyrin repeat-containing domain"/>
    <property type="match status" value="1"/>
</dbReference>
<protein>
    <recommendedName>
        <fullName evidence="3">Ankyrin repeats (3 copies)</fullName>
    </recommendedName>
</protein>
<dbReference type="EMBL" id="JAOWKX010000004">
    <property type="protein sequence ID" value="MCV2884933.1"/>
    <property type="molecule type" value="Genomic_DNA"/>
</dbReference>
<organism evidence="1 2">
    <name type="scientific">Fluctibacter corallii</name>
    <dbReference type="NCBI Taxonomy" id="2984329"/>
    <lineage>
        <taxon>Bacteria</taxon>
        <taxon>Pseudomonadati</taxon>
        <taxon>Pseudomonadota</taxon>
        <taxon>Gammaproteobacteria</taxon>
        <taxon>Alteromonadales</taxon>
        <taxon>Alteromonadaceae</taxon>
        <taxon>Fluctibacter</taxon>
    </lineage>
</organism>
<dbReference type="RefSeq" id="WP_263712213.1">
    <property type="nucleotide sequence ID" value="NZ_JAOWKX010000004.1"/>
</dbReference>
<gene>
    <name evidence="1" type="ORF">OE749_09515</name>
</gene>
<name>A0ABT3A8C0_9ALTE</name>